<protein>
    <submittedName>
        <fullName evidence="1">Uncharacterized protein</fullName>
    </submittedName>
</protein>
<dbReference type="Proteomes" id="UP000194236">
    <property type="component" value="Unassembled WGS sequence"/>
</dbReference>
<organism evidence="1 2">
    <name type="scientific">Euroglyphus maynei</name>
    <name type="common">Mayne's house dust mite</name>
    <dbReference type="NCBI Taxonomy" id="6958"/>
    <lineage>
        <taxon>Eukaryota</taxon>
        <taxon>Metazoa</taxon>
        <taxon>Ecdysozoa</taxon>
        <taxon>Arthropoda</taxon>
        <taxon>Chelicerata</taxon>
        <taxon>Arachnida</taxon>
        <taxon>Acari</taxon>
        <taxon>Acariformes</taxon>
        <taxon>Sarcoptiformes</taxon>
        <taxon>Astigmata</taxon>
        <taxon>Psoroptidia</taxon>
        <taxon>Analgoidea</taxon>
        <taxon>Pyroglyphidae</taxon>
        <taxon>Pyroglyphinae</taxon>
        <taxon>Euroglyphus</taxon>
    </lineage>
</organism>
<name>A0A1Y3BNA1_EURMA</name>
<evidence type="ECO:0000313" key="2">
    <source>
        <dbReference type="Proteomes" id="UP000194236"/>
    </source>
</evidence>
<proteinExistence type="predicted"/>
<reference evidence="1 2" key="1">
    <citation type="submission" date="2017-03" db="EMBL/GenBank/DDBJ databases">
        <title>Genome Survey of Euroglyphus maynei.</title>
        <authorList>
            <person name="Arlian L.G."/>
            <person name="Morgan M.S."/>
            <person name="Rider S.D."/>
        </authorList>
    </citation>
    <scope>NUCLEOTIDE SEQUENCE [LARGE SCALE GENOMIC DNA]</scope>
    <source>
        <strain evidence="1">Arlian Lab</strain>
        <tissue evidence="1">Whole body</tissue>
    </source>
</reference>
<gene>
    <name evidence="1" type="ORF">BLA29_014885</name>
</gene>
<accession>A0A1Y3BNA1</accession>
<comment type="caution">
    <text evidence="1">The sequence shown here is derived from an EMBL/GenBank/DDBJ whole genome shotgun (WGS) entry which is preliminary data.</text>
</comment>
<sequence>MNRMNLVDD</sequence>
<evidence type="ECO:0000313" key="1">
    <source>
        <dbReference type="EMBL" id="OTF82262.1"/>
    </source>
</evidence>
<dbReference type="EMBL" id="MUJZ01009307">
    <property type="protein sequence ID" value="OTF82262.1"/>
    <property type="molecule type" value="Genomic_DNA"/>
</dbReference>
<keyword evidence="2" id="KW-1185">Reference proteome</keyword>